<dbReference type="GO" id="GO:0005737">
    <property type="term" value="C:cytoplasm"/>
    <property type="evidence" value="ECO:0007669"/>
    <property type="project" value="TreeGrafter"/>
</dbReference>
<dbReference type="AlphaFoldDB" id="A0A840QB67"/>
<proteinExistence type="predicted"/>
<dbReference type="RefSeq" id="WP_184729540.1">
    <property type="nucleotide sequence ID" value="NZ_JACHIW010000002.1"/>
</dbReference>
<accession>A0A840QB67</accession>
<evidence type="ECO:0000259" key="1">
    <source>
        <dbReference type="Pfam" id="PF01370"/>
    </source>
</evidence>
<dbReference type="PANTHER" id="PTHR48079:SF6">
    <property type="entry name" value="NAD(P)-BINDING DOMAIN-CONTAINING PROTEIN-RELATED"/>
    <property type="match status" value="1"/>
</dbReference>
<name>A0A840QB67_9PSEU</name>
<sequence>MTILVTGATGRVGSRFVPRLLRQGRPVRVLARDAGRAEGLAKLGAEVAIGDLTDRSDLDTALNGAKAVVHLGAAFRGVSDEEAVATNHTATVELAKAALQAGVERFVYASTSLVYGAGPGRPARESDEMSPPQGFGAYPISKADGEKALLDLHRTDGLPLRVARLAFVYGDGDPHLSESLIWATEWPLHKRFHLVHHADVSQALIRLTWAAGVDGEVFNVADDSAVTALELLDINGQPASPDAADRPLDNPWGDVLDSGKIRRELGFRPIYPTVYTARDAGAL</sequence>
<organism evidence="2 3">
    <name type="scientific">Saccharopolyspora phatthalungensis</name>
    <dbReference type="NCBI Taxonomy" id="664693"/>
    <lineage>
        <taxon>Bacteria</taxon>
        <taxon>Bacillati</taxon>
        <taxon>Actinomycetota</taxon>
        <taxon>Actinomycetes</taxon>
        <taxon>Pseudonocardiales</taxon>
        <taxon>Pseudonocardiaceae</taxon>
        <taxon>Saccharopolyspora</taxon>
    </lineage>
</organism>
<evidence type="ECO:0000313" key="3">
    <source>
        <dbReference type="Proteomes" id="UP000584374"/>
    </source>
</evidence>
<gene>
    <name evidence="2" type="ORF">BJ970_005603</name>
</gene>
<dbReference type="InterPro" id="IPR051783">
    <property type="entry name" value="NAD(P)-dependent_oxidoreduct"/>
</dbReference>
<comment type="caution">
    <text evidence="2">The sequence shown here is derived from an EMBL/GenBank/DDBJ whole genome shotgun (WGS) entry which is preliminary data.</text>
</comment>
<keyword evidence="3" id="KW-1185">Reference proteome</keyword>
<dbReference type="InterPro" id="IPR001509">
    <property type="entry name" value="Epimerase_deHydtase"/>
</dbReference>
<dbReference type="Gene3D" id="3.40.50.720">
    <property type="entry name" value="NAD(P)-binding Rossmann-like Domain"/>
    <property type="match status" value="1"/>
</dbReference>
<dbReference type="Pfam" id="PF01370">
    <property type="entry name" value="Epimerase"/>
    <property type="match status" value="1"/>
</dbReference>
<dbReference type="PANTHER" id="PTHR48079">
    <property type="entry name" value="PROTEIN YEEZ"/>
    <property type="match status" value="1"/>
</dbReference>
<dbReference type="InterPro" id="IPR036291">
    <property type="entry name" value="NAD(P)-bd_dom_sf"/>
</dbReference>
<dbReference type="SUPFAM" id="SSF51735">
    <property type="entry name" value="NAD(P)-binding Rossmann-fold domains"/>
    <property type="match status" value="1"/>
</dbReference>
<dbReference type="Proteomes" id="UP000584374">
    <property type="component" value="Unassembled WGS sequence"/>
</dbReference>
<evidence type="ECO:0000313" key="2">
    <source>
        <dbReference type="EMBL" id="MBB5158004.1"/>
    </source>
</evidence>
<dbReference type="EMBL" id="JACHIW010000002">
    <property type="protein sequence ID" value="MBB5158004.1"/>
    <property type="molecule type" value="Genomic_DNA"/>
</dbReference>
<protein>
    <submittedName>
        <fullName evidence="2">Nucleoside-diphosphate-sugar epimerase</fullName>
    </submittedName>
</protein>
<dbReference type="GO" id="GO:0004029">
    <property type="term" value="F:aldehyde dehydrogenase (NAD+) activity"/>
    <property type="evidence" value="ECO:0007669"/>
    <property type="project" value="TreeGrafter"/>
</dbReference>
<reference evidence="2 3" key="1">
    <citation type="submission" date="2020-08" db="EMBL/GenBank/DDBJ databases">
        <title>Sequencing the genomes of 1000 actinobacteria strains.</title>
        <authorList>
            <person name="Klenk H.-P."/>
        </authorList>
    </citation>
    <scope>NUCLEOTIDE SEQUENCE [LARGE SCALE GENOMIC DNA]</scope>
    <source>
        <strain evidence="2 3">DSM 45584</strain>
    </source>
</reference>
<feature type="domain" description="NAD-dependent epimerase/dehydratase" evidence="1">
    <location>
        <begin position="3"/>
        <end position="175"/>
    </location>
</feature>